<gene>
    <name evidence="12" type="primary">LOC103257601</name>
</gene>
<dbReference type="Pfam" id="PF12738">
    <property type="entry name" value="PTCB-BRCT"/>
    <property type="match status" value="1"/>
</dbReference>
<evidence type="ECO:0000313" key="12">
    <source>
        <dbReference type="RefSeq" id="XP_008053485.1"/>
    </source>
</evidence>
<feature type="compositionally biased region" description="Polar residues" evidence="9">
    <location>
        <begin position="221"/>
        <end position="238"/>
    </location>
</feature>
<dbReference type="SUPFAM" id="SSF52113">
    <property type="entry name" value="BRCT domain"/>
    <property type="match status" value="1"/>
</dbReference>
<protein>
    <recommendedName>
        <fullName evidence="2">Microcephalin</fullName>
    </recommendedName>
</protein>
<evidence type="ECO:0000256" key="4">
    <source>
        <dbReference type="ARBA" id="ARBA00022553"/>
    </source>
</evidence>
<reference evidence="12" key="1">
    <citation type="submission" date="2025-08" db="UniProtKB">
        <authorList>
            <consortium name="RefSeq"/>
        </authorList>
    </citation>
    <scope>IDENTIFICATION</scope>
</reference>
<dbReference type="SMART" id="SM00292">
    <property type="entry name" value="BRCT"/>
    <property type="match status" value="1"/>
</dbReference>
<keyword evidence="4" id="KW-0597">Phosphoprotein</keyword>
<dbReference type="Pfam" id="PF12258">
    <property type="entry name" value="Microcephalin"/>
    <property type="match status" value="1"/>
</dbReference>
<dbReference type="AlphaFoldDB" id="A0A1U7T6S0"/>
<dbReference type="GO" id="GO:0000278">
    <property type="term" value="P:mitotic cell cycle"/>
    <property type="evidence" value="ECO:0007669"/>
    <property type="project" value="TreeGrafter"/>
</dbReference>
<dbReference type="OrthoDB" id="2384350at2759"/>
<dbReference type="Gene3D" id="3.40.50.10190">
    <property type="entry name" value="BRCT domain"/>
    <property type="match status" value="1"/>
</dbReference>
<feature type="region of interest" description="Disordered" evidence="9">
    <location>
        <begin position="215"/>
        <end position="238"/>
    </location>
</feature>
<evidence type="ECO:0000256" key="9">
    <source>
        <dbReference type="SAM" id="MobiDB-lite"/>
    </source>
</evidence>
<dbReference type="KEGG" id="csyr:103257601"/>
<feature type="region of interest" description="Disordered" evidence="9">
    <location>
        <begin position="474"/>
        <end position="501"/>
    </location>
</feature>
<dbReference type="GO" id="GO:0005813">
    <property type="term" value="C:centrosome"/>
    <property type="evidence" value="ECO:0007669"/>
    <property type="project" value="UniProtKB-SubCell"/>
</dbReference>
<proteinExistence type="predicted"/>
<evidence type="ECO:0000256" key="2">
    <source>
        <dbReference type="ARBA" id="ARBA00017027"/>
    </source>
</evidence>
<evidence type="ECO:0000259" key="10">
    <source>
        <dbReference type="PROSITE" id="PS50172"/>
    </source>
</evidence>
<evidence type="ECO:0000256" key="8">
    <source>
        <dbReference type="ARBA" id="ARBA00026061"/>
    </source>
</evidence>
<sequence length="501" mass="56313">MRESQSFIRSPSCVLRCVLIPRPVMAVGGTPQLTFLKDVVAYVEVWSSTKTENYSKTFMNQLQDMGATVSKTFNKQVTHVVFKDGYQSTWDKAQKRGVKLVSVLWVDKCKTAGVHIDESLFPATNTNEQLPNLIKKRRKCMQPKDFVFRTPENDKRCQRKFEKMARELQRQKASLKNYAPILLFEPDGSLVYSPTSEVDDSHDNTIEMRLQELEENREDLSPTSSQKIEQSHDNPSSSLCEASLNISHDTLYSDESFGGDLYSSFDDLCGNSGHGNPERKLGGSINESVSSTVSKANSIPSSASSSYLSVLSPQKSMSNLSTEEIDWQGDTVSEVFTPDKKELEGMSKEMFDEKYSLSPTLSSTKSPLLMHSRPMGSSVKRRTPLDNLHSPPKEKVKKKSYSRRSNMPRLQLFKSEDNVKFTSGYAMKTPDCKDSSYDDYFSPANIKERNAEALPSKLQPSSCLAVLNNRSLSKKERTSTFELSDFSGIGKYPDYSADSQN</sequence>
<accession>A0A1U7T6S0</accession>
<dbReference type="InterPro" id="IPR029504">
    <property type="entry name" value="Microcephalin_mammal"/>
</dbReference>
<dbReference type="GO" id="GO:0021987">
    <property type="term" value="P:cerebral cortex development"/>
    <property type="evidence" value="ECO:0007669"/>
    <property type="project" value="InterPro"/>
</dbReference>
<evidence type="ECO:0000313" key="11">
    <source>
        <dbReference type="Proteomes" id="UP000189704"/>
    </source>
</evidence>
<dbReference type="InterPro" id="IPR036420">
    <property type="entry name" value="BRCT_dom_sf"/>
</dbReference>
<organism evidence="11 12">
    <name type="scientific">Carlito syrichta</name>
    <name type="common">Philippine tarsier</name>
    <name type="synonym">Tarsius syrichta</name>
    <dbReference type="NCBI Taxonomy" id="1868482"/>
    <lineage>
        <taxon>Eukaryota</taxon>
        <taxon>Metazoa</taxon>
        <taxon>Chordata</taxon>
        <taxon>Craniata</taxon>
        <taxon>Vertebrata</taxon>
        <taxon>Euteleostomi</taxon>
        <taxon>Mammalia</taxon>
        <taxon>Eutheria</taxon>
        <taxon>Euarchontoglires</taxon>
        <taxon>Primates</taxon>
        <taxon>Haplorrhini</taxon>
        <taxon>Tarsiiformes</taxon>
        <taxon>Tarsiidae</taxon>
        <taxon>Carlito</taxon>
    </lineage>
</organism>
<keyword evidence="11" id="KW-1185">Reference proteome</keyword>
<evidence type="ECO:0000256" key="7">
    <source>
        <dbReference type="ARBA" id="ARBA00025455"/>
    </source>
</evidence>
<evidence type="ECO:0000256" key="3">
    <source>
        <dbReference type="ARBA" id="ARBA00022490"/>
    </source>
</evidence>
<dbReference type="InterPro" id="IPR001357">
    <property type="entry name" value="BRCT_dom"/>
</dbReference>
<dbReference type="GeneID" id="103257601"/>
<dbReference type="RefSeq" id="XP_008053485.1">
    <property type="nucleotide sequence ID" value="XM_008055294.1"/>
</dbReference>
<evidence type="ECO:0000256" key="5">
    <source>
        <dbReference type="ARBA" id="ARBA00022737"/>
    </source>
</evidence>
<name>A0A1U7T6S0_CARSF</name>
<dbReference type="FunFam" id="3.40.50.10190:FF:000055">
    <property type="entry name" value="Microcephalin"/>
    <property type="match status" value="1"/>
</dbReference>
<dbReference type="PANTHER" id="PTHR14625:SF3">
    <property type="entry name" value="MICROCEPHALIN"/>
    <property type="match status" value="1"/>
</dbReference>
<feature type="compositionally biased region" description="Low complexity" evidence="9">
    <location>
        <begin position="357"/>
        <end position="369"/>
    </location>
</feature>
<dbReference type="PANTHER" id="PTHR14625">
    <property type="entry name" value="MICROCEPHALIN"/>
    <property type="match status" value="1"/>
</dbReference>
<keyword evidence="5" id="KW-0677">Repeat</keyword>
<keyword evidence="3" id="KW-0963">Cytoplasm</keyword>
<keyword evidence="6" id="KW-0206">Cytoskeleton</keyword>
<evidence type="ECO:0000256" key="6">
    <source>
        <dbReference type="ARBA" id="ARBA00023212"/>
    </source>
</evidence>
<comment type="subunit">
    <text evidence="8">Interacts with CDC27 and maybe other components of the APC/C complex. Interacts with histone variant H2AX under DNA damage conditions.</text>
</comment>
<dbReference type="PROSITE" id="PS50172">
    <property type="entry name" value="BRCT"/>
    <property type="match status" value="1"/>
</dbReference>
<dbReference type="CDD" id="cd17716">
    <property type="entry name" value="BRCT_microcephalin_rpt1"/>
    <property type="match status" value="1"/>
</dbReference>
<dbReference type="InterPro" id="IPR022047">
    <property type="entry name" value="Microcephalin-like"/>
</dbReference>
<evidence type="ECO:0000256" key="1">
    <source>
        <dbReference type="ARBA" id="ARBA00004300"/>
    </source>
</evidence>
<feature type="region of interest" description="Disordered" evidence="9">
    <location>
        <begin position="357"/>
        <end position="404"/>
    </location>
</feature>
<dbReference type="Proteomes" id="UP000189704">
    <property type="component" value="Unplaced"/>
</dbReference>
<feature type="domain" description="BRCT" evidence="10">
    <location>
        <begin position="31"/>
        <end position="123"/>
    </location>
</feature>
<comment type="subcellular location">
    <subcellularLocation>
        <location evidence="1">Cytoplasm</location>
        <location evidence="1">Cytoskeleton</location>
        <location evidence="1">Microtubule organizing center</location>
        <location evidence="1">Centrosome</location>
    </subcellularLocation>
</comment>
<comment type="function">
    <text evidence="7">Implicated in chromosome condensation and DNA damage induced cellular responses. May play a role in neurogenesis and regulation of the size of the cerebral cortex.</text>
</comment>